<organism evidence="1 2">
    <name type="scientific">Phocaeicola barnesiae</name>
    <dbReference type="NCBI Taxonomy" id="376804"/>
    <lineage>
        <taxon>Bacteria</taxon>
        <taxon>Pseudomonadati</taxon>
        <taxon>Bacteroidota</taxon>
        <taxon>Bacteroidia</taxon>
        <taxon>Bacteroidales</taxon>
        <taxon>Bacteroidaceae</taxon>
        <taxon>Phocaeicola</taxon>
    </lineage>
</organism>
<reference evidence="1 2" key="1">
    <citation type="submission" date="2022-08" db="EMBL/GenBank/DDBJ databases">
        <authorList>
            <person name="Zeman M."/>
            <person name="Kubasova T."/>
        </authorList>
    </citation>
    <scope>NUCLEOTIDE SEQUENCE [LARGE SCALE GENOMIC DNA]</scope>
    <source>
        <strain evidence="1 2">ET62</strain>
    </source>
</reference>
<dbReference type="RefSeq" id="WP_022340025.1">
    <property type="nucleotide sequence ID" value="NZ_CALULB010000007.1"/>
</dbReference>
<protein>
    <submittedName>
        <fullName evidence="1">Uncharacterized protein</fullName>
    </submittedName>
</protein>
<dbReference type="Proteomes" id="UP001204579">
    <property type="component" value="Unassembled WGS sequence"/>
</dbReference>
<comment type="caution">
    <text evidence="1">The sequence shown here is derived from an EMBL/GenBank/DDBJ whole genome shotgun (WGS) entry which is preliminary data.</text>
</comment>
<sequence length="63" mass="7561">MRKGWHKKTKKIDELLNELSNLLTLLIDRDASEFTYDRCRLILKSAIQLGRLTLRNNRMRGRF</sequence>
<dbReference type="EMBL" id="JANRHJ010000002">
    <property type="protein sequence ID" value="MCR8872926.1"/>
    <property type="molecule type" value="Genomic_DNA"/>
</dbReference>
<keyword evidence="2" id="KW-1185">Reference proteome</keyword>
<gene>
    <name evidence="1" type="ORF">NW209_02630</name>
</gene>
<evidence type="ECO:0000313" key="1">
    <source>
        <dbReference type="EMBL" id="MCR8872926.1"/>
    </source>
</evidence>
<evidence type="ECO:0000313" key="2">
    <source>
        <dbReference type="Proteomes" id="UP001204579"/>
    </source>
</evidence>
<dbReference type="AlphaFoldDB" id="A0AAW5MX49"/>
<accession>A0AAW5MX49</accession>
<name>A0AAW5MX49_9BACT</name>
<dbReference type="GeneID" id="82444673"/>
<proteinExistence type="predicted"/>